<evidence type="ECO:0000313" key="17">
    <source>
        <dbReference type="Proteomes" id="UP000570595"/>
    </source>
</evidence>
<keyword evidence="9 13" id="KW-1133">Transmembrane helix</keyword>
<keyword evidence="5" id="KW-0723">Serine/threonine-protein kinase</keyword>
<dbReference type="Gene3D" id="3.30.200.20">
    <property type="entry name" value="Phosphorylase Kinase, domain 1"/>
    <property type="match status" value="1"/>
</dbReference>
<dbReference type="GO" id="GO:0072546">
    <property type="term" value="C:EMC complex"/>
    <property type="evidence" value="ECO:0007669"/>
    <property type="project" value="TreeGrafter"/>
</dbReference>
<name>A0A7J6MS76_PEROL</name>
<keyword evidence="5" id="KW-0808">Transferase</keyword>
<evidence type="ECO:0000256" key="12">
    <source>
        <dbReference type="SAM" id="MobiDB-lite"/>
    </source>
</evidence>
<evidence type="ECO:0000256" key="7">
    <source>
        <dbReference type="ARBA" id="ARBA00022741"/>
    </source>
</evidence>
<comment type="caution">
    <text evidence="16">The sequence shown here is derived from an EMBL/GenBank/DDBJ whole genome shotgun (WGS) entry which is preliminary data.</text>
</comment>
<reference evidence="17 18" key="1">
    <citation type="submission" date="2020-04" db="EMBL/GenBank/DDBJ databases">
        <title>Perkinsus olseni comparative genomics.</title>
        <authorList>
            <person name="Bogema D.R."/>
        </authorList>
    </citation>
    <scope>NUCLEOTIDE SEQUENCE [LARGE SCALE GENOMIC DNA]</scope>
    <source>
        <strain evidence="15">ATCC PRA-179</strain>
        <strain evidence="16">ATCC PRA-31</strain>
    </source>
</reference>
<dbReference type="PROSITE" id="PS50011">
    <property type="entry name" value="PROTEIN_KINASE_DOM"/>
    <property type="match status" value="1"/>
</dbReference>
<dbReference type="InterPro" id="IPR017441">
    <property type="entry name" value="Protein_kinase_ATP_BS"/>
</dbReference>
<evidence type="ECO:0000313" key="15">
    <source>
        <dbReference type="EMBL" id="KAF4655548.1"/>
    </source>
</evidence>
<dbReference type="InterPro" id="IPR002809">
    <property type="entry name" value="EMC3/TMCO1"/>
</dbReference>
<evidence type="ECO:0000313" key="16">
    <source>
        <dbReference type="EMBL" id="KAF4674374.1"/>
    </source>
</evidence>
<dbReference type="PROSITE" id="PS00108">
    <property type="entry name" value="PROTEIN_KINASE_ST"/>
    <property type="match status" value="1"/>
</dbReference>
<gene>
    <name evidence="16" type="primary">EMC3</name>
    <name evidence="16" type="ORF">FOL46_005155</name>
    <name evidence="15" type="ORF">FOZ61_007522</name>
</gene>
<feature type="compositionally biased region" description="Polar residues" evidence="12">
    <location>
        <begin position="690"/>
        <end position="703"/>
    </location>
</feature>
<comment type="similarity">
    <text evidence="2">Belongs to the EMC3 family.</text>
</comment>
<feature type="region of interest" description="Disordered" evidence="12">
    <location>
        <begin position="690"/>
        <end position="728"/>
    </location>
</feature>
<proteinExistence type="inferred from homology"/>
<keyword evidence="6 13" id="KW-0812">Transmembrane</keyword>
<feature type="region of interest" description="Disordered" evidence="12">
    <location>
        <begin position="1"/>
        <end position="30"/>
    </location>
</feature>
<feature type="binding site" evidence="11">
    <location>
        <position position="296"/>
    </location>
    <ligand>
        <name>ATP</name>
        <dbReference type="ChEBI" id="CHEBI:30616"/>
    </ligand>
</feature>
<accession>A0A7J6MS76</accession>
<evidence type="ECO:0000259" key="14">
    <source>
        <dbReference type="PROSITE" id="PS50011"/>
    </source>
</evidence>
<keyword evidence="7 11" id="KW-0547">Nucleotide-binding</keyword>
<dbReference type="OrthoDB" id="6745403at2759"/>
<feature type="transmembrane region" description="Helical" evidence="13">
    <location>
        <begin position="849"/>
        <end position="868"/>
    </location>
</feature>
<dbReference type="InterPro" id="IPR001245">
    <property type="entry name" value="Ser-Thr/Tyr_kinase_cat_dom"/>
</dbReference>
<dbReference type="EMBL" id="JABAHT010000460">
    <property type="protein sequence ID" value="KAF4655548.1"/>
    <property type="molecule type" value="Genomic_DNA"/>
</dbReference>
<dbReference type="InterPro" id="IPR008590">
    <property type="entry name" value="TMEM_230/134"/>
</dbReference>
<comment type="subcellular location">
    <subcellularLocation>
        <location evidence="1">Membrane</location>
        <topology evidence="1">Multi-pass membrane protein</topology>
    </subcellularLocation>
</comment>
<dbReference type="AlphaFoldDB" id="A0A7J6MS76"/>
<evidence type="ECO:0000256" key="11">
    <source>
        <dbReference type="PROSITE-ProRule" id="PRU10141"/>
    </source>
</evidence>
<sequence length="1110" mass="123114">MSNNDDGPSDYTAPPPRHKPRFSPAEPPPLRRPALPRKGVALAFFLFIVGVVFLLTGLKVFWQISTLEAIPFTTLGAICFIPGAYHVYLIYHAVHRASIPQGRIQTAVNMPSRRATLGWCVLSKCLFSKSTTCSPIEGLERQEMRLDRCPSTAPLKGALTVSSSSSVAHLMYTIPALYLWAGGMNMEAMDGLRESNCLANSPLFRAMRGGHDTLFLGSATSLVAAPVARLSFMDRVRRQARITQPTPREAVNLESSLHESSQKIAPTELAFEQELGAGEFGQVFRGSYKGREVAIKRLYYDASWMASARHGEQVVKDLVREVESFRHLDHPGLVRFLGACLELPHLCLVTEYMPGGNLHQLLHVRKVRLSRTQRLKMAIQLTDAVAYLHAQNPVIVHRDLKTLNVVLDREMNAKLCDFGLTEPMEFTHITRKSNGGSPRYMAPELFDERLRITERVDIWSLGCILIEVFGGPQPYEGCESLKELLKMMLLERRIPYVPPSIHGEVQRLIKGCLIFYAAKRPRAQTLNERFRQIPGSPSSAFSDLTMADNPTCVACPFSASTLVHNWYEERLANEEAPQPGIGDKHLRKSESGISSVVHDRLHVVTRIGRVKQRDTSGTLLLDPRWRLFTSEQADSFRPAPPNEGTKAVEAPLINDETILELLHNERRQVPEDGVVPRLKPVDQHGYRSWDTTSGVAYSPSEGTGVSKANAYSPSESDRPAGVSVQDEARAPHGLKVGCLTGERYIPIDLADGDVSAACLSTAVQRTWLPGPDPGLTFVDQYGGKRDSTPKVDNELSLPLGEGSMEKVTAELAARGDKLYRKTTLITKGKDQRPGISFFKMTTPILLDPLIRDFVLIPIVVVVIMSNIIRMNLMQILGRATPKADPDEVKKQKLFTRAKLLKANGHFLTEKAFQAKKALYLKKDQGLLWQVPPQKNAMDAMMQAQSDPSMATGMMKNQFMFLGIHGTLGYWVSHLFSGFLVAKTPFPLTFKVKSMLQRGVDVPALDTSYVSSLSLYFFVSMSSQGIMQLYQQLRSSGDDAAMAAAADTSGEDMMMMGGMMAPPPPPMPMGGGGDVKKAFETERENLEIVQHKFALEDAEDRLLDKWLGSDE</sequence>
<dbReference type="Pfam" id="PF01956">
    <property type="entry name" value="EMC3_TMCO1"/>
    <property type="match status" value="1"/>
</dbReference>
<dbReference type="SUPFAM" id="SSF56112">
    <property type="entry name" value="Protein kinase-like (PK-like)"/>
    <property type="match status" value="1"/>
</dbReference>
<evidence type="ECO:0000256" key="1">
    <source>
        <dbReference type="ARBA" id="ARBA00004141"/>
    </source>
</evidence>
<dbReference type="Proteomes" id="UP000572268">
    <property type="component" value="Unassembled WGS sequence"/>
</dbReference>
<dbReference type="PANTHER" id="PTHR13116">
    <property type="entry name" value="ER MEMBRANE PROTEIN COMPLEX SUBUNIT 3"/>
    <property type="match status" value="1"/>
</dbReference>
<evidence type="ECO:0000256" key="3">
    <source>
        <dbReference type="ARBA" id="ARBA00007743"/>
    </source>
</evidence>
<dbReference type="PROSITE" id="PS00107">
    <property type="entry name" value="PROTEIN_KINASE_ATP"/>
    <property type="match status" value="1"/>
</dbReference>
<organism evidence="16 18">
    <name type="scientific">Perkinsus olseni</name>
    <name type="common">Perkinsus atlanticus</name>
    <dbReference type="NCBI Taxonomy" id="32597"/>
    <lineage>
        <taxon>Eukaryota</taxon>
        <taxon>Sar</taxon>
        <taxon>Alveolata</taxon>
        <taxon>Perkinsozoa</taxon>
        <taxon>Perkinsea</taxon>
        <taxon>Perkinsida</taxon>
        <taxon>Perkinsidae</taxon>
        <taxon>Perkinsus</taxon>
    </lineage>
</organism>
<keyword evidence="10 13" id="KW-0472">Membrane</keyword>
<dbReference type="GO" id="GO:0005524">
    <property type="term" value="F:ATP binding"/>
    <property type="evidence" value="ECO:0007669"/>
    <property type="project" value="UniProtKB-UniRule"/>
</dbReference>
<evidence type="ECO:0000256" key="13">
    <source>
        <dbReference type="SAM" id="Phobius"/>
    </source>
</evidence>
<dbReference type="SMART" id="SM00220">
    <property type="entry name" value="S_TKc"/>
    <property type="match status" value="1"/>
</dbReference>
<dbReference type="Pfam" id="PF07714">
    <property type="entry name" value="PK_Tyr_Ser-Thr"/>
    <property type="match status" value="1"/>
</dbReference>
<feature type="transmembrane region" description="Helical" evidence="13">
    <location>
        <begin position="958"/>
        <end position="981"/>
    </location>
</feature>
<evidence type="ECO:0000256" key="6">
    <source>
        <dbReference type="ARBA" id="ARBA00022692"/>
    </source>
</evidence>
<dbReference type="EMBL" id="JABANN010000031">
    <property type="protein sequence ID" value="KAF4674374.1"/>
    <property type="molecule type" value="Genomic_DNA"/>
</dbReference>
<protein>
    <recommendedName>
        <fullName evidence="4">ER membrane protein complex subunit 3</fullName>
    </recommendedName>
</protein>
<dbReference type="InterPro" id="IPR000719">
    <property type="entry name" value="Prot_kinase_dom"/>
</dbReference>
<feature type="transmembrane region" description="Helical" evidence="13">
    <location>
        <begin position="40"/>
        <end position="64"/>
    </location>
</feature>
<evidence type="ECO:0000256" key="5">
    <source>
        <dbReference type="ARBA" id="ARBA00022527"/>
    </source>
</evidence>
<evidence type="ECO:0000313" key="18">
    <source>
        <dbReference type="Proteomes" id="UP000572268"/>
    </source>
</evidence>
<evidence type="ECO:0000256" key="9">
    <source>
        <dbReference type="ARBA" id="ARBA00022989"/>
    </source>
</evidence>
<evidence type="ECO:0000256" key="4">
    <source>
        <dbReference type="ARBA" id="ARBA00020822"/>
    </source>
</evidence>
<comment type="similarity">
    <text evidence="3">Belongs to the TMEM134/TMEM230 family.</text>
</comment>
<evidence type="ECO:0000256" key="2">
    <source>
        <dbReference type="ARBA" id="ARBA00005376"/>
    </source>
</evidence>
<feature type="transmembrane region" description="Helical" evidence="13">
    <location>
        <begin position="70"/>
        <end position="91"/>
    </location>
</feature>
<dbReference type="SMART" id="SM01415">
    <property type="entry name" value="DUF106"/>
    <property type="match status" value="1"/>
</dbReference>
<dbReference type="GO" id="GO:0004674">
    <property type="term" value="F:protein serine/threonine kinase activity"/>
    <property type="evidence" value="ECO:0007669"/>
    <property type="project" value="UniProtKB-KW"/>
</dbReference>
<dbReference type="Proteomes" id="UP000570595">
    <property type="component" value="Unassembled WGS sequence"/>
</dbReference>
<dbReference type="PANTHER" id="PTHR13116:SF5">
    <property type="entry name" value="ER MEMBRANE PROTEIN COMPLEX SUBUNIT 3"/>
    <property type="match status" value="1"/>
</dbReference>
<dbReference type="InterPro" id="IPR008271">
    <property type="entry name" value="Ser/Thr_kinase_AS"/>
</dbReference>
<dbReference type="InterPro" id="IPR008568">
    <property type="entry name" value="EMC3"/>
</dbReference>
<dbReference type="InterPro" id="IPR011009">
    <property type="entry name" value="Kinase-like_dom_sf"/>
</dbReference>
<evidence type="ECO:0000256" key="8">
    <source>
        <dbReference type="ARBA" id="ARBA00022840"/>
    </source>
</evidence>
<keyword evidence="5" id="KW-0418">Kinase</keyword>
<keyword evidence="8 11" id="KW-0067">ATP-binding</keyword>
<dbReference type="GO" id="GO:0034975">
    <property type="term" value="P:protein folding in endoplasmic reticulum"/>
    <property type="evidence" value="ECO:0007669"/>
    <property type="project" value="TreeGrafter"/>
</dbReference>
<dbReference type="Gene3D" id="1.10.510.10">
    <property type="entry name" value="Transferase(Phosphotransferase) domain 1"/>
    <property type="match status" value="1"/>
</dbReference>
<evidence type="ECO:0000256" key="10">
    <source>
        <dbReference type="ARBA" id="ARBA00023136"/>
    </source>
</evidence>
<feature type="domain" description="Protein kinase" evidence="14">
    <location>
        <begin position="269"/>
        <end position="530"/>
    </location>
</feature>
<dbReference type="Pfam" id="PF05915">
    <property type="entry name" value="TMEM_230_134"/>
    <property type="match status" value="1"/>
</dbReference>